<dbReference type="AlphaFoldDB" id="A0A9W9ENM1"/>
<evidence type="ECO:0000313" key="3">
    <source>
        <dbReference type="EMBL" id="KAJ5111424.1"/>
    </source>
</evidence>
<evidence type="ECO:0000313" key="1">
    <source>
        <dbReference type="EMBL" id="KAJ5085039.1"/>
    </source>
</evidence>
<evidence type="ECO:0000313" key="2">
    <source>
        <dbReference type="EMBL" id="KAJ5102477.1"/>
    </source>
</evidence>
<dbReference type="EMBL" id="JAPQKI010000004">
    <property type="protein sequence ID" value="KAJ5102477.1"/>
    <property type="molecule type" value="Genomic_DNA"/>
</dbReference>
<name>A0A9W9ENM1_9EURO</name>
<protein>
    <submittedName>
        <fullName evidence="1">Uncharacterized protein</fullName>
    </submittedName>
</protein>
<dbReference type="RefSeq" id="XP_056479494.1">
    <property type="nucleotide sequence ID" value="XM_056614453.1"/>
</dbReference>
<dbReference type="EMBL" id="JAPQKI010000002">
    <property type="protein sequence ID" value="KAJ5111424.1"/>
    <property type="molecule type" value="Genomic_DNA"/>
</dbReference>
<keyword evidence="4" id="KW-1185">Reference proteome</keyword>
<dbReference type="EMBL" id="JAPQKI010000010">
    <property type="protein sequence ID" value="KAJ5085039.1"/>
    <property type="molecule type" value="Genomic_DNA"/>
</dbReference>
<dbReference type="GeneID" id="81353432"/>
<evidence type="ECO:0000313" key="4">
    <source>
        <dbReference type="Proteomes" id="UP001149074"/>
    </source>
</evidence>
<comment type="caution">
    <text evidence="1">The sequence shown here is derived from an EMBL/GenBank/DDBJ whole genome shotgun (WGS) entry which is preliminary data.</text>
</comment>
<organism evidence="1 4">
    <name type="scientific">Penicillium argentinense</name>
    <dbReference type="NCBI Taxonomy" id="1131581"/>
    <lineage>
        <taxon>Eukaryota</taxon>
        <taxon>Fungi</taxon>
        <taxon>Dikarya</taxon>
        <taxon>Ascomycota</taxon>
        <taxon>Pezizomycotina</taxon>
        <taxon>Eurotiomycetes</taxon>
        <taxon>Eurotiomycetidae</taxon>
        <taxon>Eurotiales</taxon>
        <taxon>Aspergillaceae</taxon>
        <taxon>Penicillium</taxon>
    </lineage>
</organism>
<gene>
    <name evidence="3" type="ORF">N7532_001959</name>
    <name evidence="2" type="ORF">N7532_003006</name>
    <name evidence="1" type="ORF">N7532_009810</name>
</gene>
<reference evidence="1" key="1">
    <citation type="submission" date="2022-11" db="EMBL/GenBank/DDBJ databases">
        <authorList>
            <person name="Petersen C."/>
        </authorList>
    </citation>
    <scope>NUCLEOTIDE SEQUENCE</scope>
    <source>
        <strain evidence="1">IBT 30761</strain>
    </source>
</reference>
<reference evidence="1" key="2">
    <citation type="journal article" date="2023" name="IMA Fungus">
        <title>Comparative genomic study of the Penicillium genus elucidates a diverse pangenome and 15 lateral gene transfer events.</title>
        <authorList>
            <person name="Petersen C."/>
            <person name="Sorensen T."/>
            <person name="Nielsen M.R."/>
            <person name="Sondergaard T.E."/>
            <person name="Sorensen J.L."/>
            <person name="Fitzpatrick D.A."/>
            <person name="Frisvad J.C."/>
            <person name="Nielsen K.L."/>
        </authorList>
    </citation>
    <scope>NUCLEOTIDE SEQUENCE</scope>
    <source>
        <strain evidence="1">IBT 30761</strain>
    </source>
</reference>
<accession>A0A9W9ENM1</accession>
<dbReference type="Proteomes" id="UP001149074">
    <property type="component" value="Unassembled WGS sequence"/>
</dbReference>
<sequence>MVLWAQQGSMSALVSAGVLEGESEVPEKDRAVVEGDIAASGYEIAVLPQGHGQAFLGIGGTEWAGDVRVATL</sequence>
<proteinExistence type="predicted"/>